<feature type="transmembrane region" description="Helical" evidence="1">
    <location>
        <begin position="32"/>
        <end position="50"/>
    </location>
</feature>
<evidence type="ECO:0000313" key="3">
    <source>
        <dbReference type="Proteomes" id="UP000005391"/>
    </source>
</evidence>
<dbReference type="EMBL" id="AEOH01000052">
    <property type="protein sequence ID" value="EFS96422.1"/>
    <property type="molecule type" value="Genomic_DNA"/>
</dbReference>
<dbReference type="eggNOG" id="ENOG5031083">
    <property type="taxonomic scope" value="Bacteria"/>
</dbReference>
<protein>
    <submittedName>
        <fullName evidence="2">Uncharacterized protein</fullName>
    </submittedName>
</protein>
<proteinExistence type="predicted"/>
<dbReference type="HOGENOM" id="CLU_142108_0_0_10"/>
<keyword evidence="1" id="KW-0472">Membrane</keyword>
<comment type="caution">
    <text evidence="2">The sequence shown here is derived from an EMBL/GenBank/DDBJ whole genome shotgun (WGS) entry which is preliminary data.</text>
</comment>
<feature type="transmembrane region" description="Helical" evidence="1">
    <location>
        <begin position="92"/>
        <end position="113"/>
    </location>
</feature>
<name>E4MV66_CAPOC</name>
<feature type="transmembrane region" description="Helical" evidence="1">
    <location>
        <begin position="57"/>
        <end position="80"/>
    </location>
</feature>
<evidence type="ECO:0000256" key="1">
    <source>
        <dbReference type="SAM" id="Phobius"/>
    </source>
</evidence>
<sequence length="114" mass="12985">MLIAGGVGLFWLYDYCVNTEGISLYYSLKTLLIFHCGLSFFLFSIIFIVNKRRKQHTAFAFMAGFVLRFVAVVILSLPLVKTVSPSPLYEMLFILLPSFYFTTIEAVLAIQLIK</sequence>
<keyword evidence="1" id="KW-1133">Transmembrane helix</keyword>
<gene>
    <name evidence="2" type="ORF">HMPREF1977_2276</name>
</gene>
<dbReference type="AlphaFoldDB" id="E4MV66"/>
<reference evidence="2 3" key="1">
    <citation type="submission" date="2010-10" db="EMBL/GenBank/DDBJ databases">
        <authorList>
            <person name="Muzny D."/>
            <person name="Qin X."/>
            <person name="Deng J."/>
            <person name="Jiang H."/>
            <person name="Liu Y."/>
            <person name="Qu J."/>
            <person name="Song X.-Z."/>
            <person name="Zhang L."/>
            <person name="Thornton R."/>
            <person name="Coyle M."/>
            <person name="Francisco L."/>
            <person name="Jackson L."/>
            <person name="Javaid M."/>
            <person name="Korchina V."/>
            <person name="Kovar C."/>
            <person name="Mata R."/>
            <person name="Mathew T."/>
            <person name="Ngo R."/>
            <person name="Nguyen L."/>
            <person name="Nguyen N."/>
            <person name="Okwuonu G."/>
            <person name="Ongeri F."/>
            <person name="Pham C."/>
            <person name="Simmons D."/>
            <person name="Wilczek-Boney K."/>
            <person name="Hale W."/>
            <person name="Jakkamsetti A."/>
            <person name="Pham P."/>
            <person name="Ruth R."/>
            <person name="San Lucas F."/>
            <person name="Warren J."/>
            <person name="Zhang J."/>
            <person name="Zhao Z."/>
            <person name="Zhou C."/>
            <person name="Zhu D."/>
            <person name="Lee S."/>
            <person name="Bess C."/>
            <person name="Blankenburg K."/>
            <person name="Forbes L."/>
            <person name="Fu Q."/>
            <person name="Gubbala S."/>
            <person name="Hirani K."/>
            <person name="Jayaseelan J.C."/>
            <person name="Lara F."/>
            <person name="Munidasa M."/>
            <person name="Palculict T."/>
            <person name="Patil S."/>
            <person name="Pu L.-L."/>
            <person name="Saada N."/>
            <person name="Tang L."/>
            <person name="Weissenberger G."/>
            <person name="Zhu Y."/>
            <person name="Hemphill L."/>
            <person name="Shang Y."/>
            <person name="Youmans B."/>
            <person name="Ayvaz T."/>
            <person name="Ross M."/>
            <person name="Santibanez J."/>
            <person name="Aqrawi P."/>
            <person name="Gross S."/>
            <person name="Joshi V."/>
            <person name="Fowler G."/>
            <person name="Nazareth L."/>
            <person name="Reid J."/>
            <person name="Worley K."/>
            <person name="Petrosino J."/>
            <person name="Highlander S."/>
            <person name="Gibbs R."/>
        </authorList>
    </citation>
    <scope>NUCLEOTIDE SEQUENCE [LARGE SCALE GENOMIC DNA]</scope>
    <source>
        <strain evidence="2 3">F0287</strain>
    </source>
</reference>
<dbReference type="Proteomes" id="UP000005391">
    <property type="component" value="Unassembled WGS sequence"/>
</dbReference>
<evidence type="ECO:0000313" key="2">
    <source>
        <dbReference type="EMBL" id="EFS96422.1"/>
    </source>
</evidence>
<keyword evidence="1" id="KW-0812">Transmembrane</keyword>
<organism evidence="2 3">
    <name type="scientific">Capnocytophaga ochracea F0287</name>
    <dbReference type="NCBI Taxonomy" id="873517"/>
    <lineage>
        <taxon>Bacteria</taxon>
        <taxon>Pseudomonadati</taxon>
        <taxon>Bacteroidota</taxon>
        <taxon>Flavobacteriia</taxon>
        <taxon>Flavobacteriales</taxon>
        <taxon>Flavobacteriaceae</taxon>
        <taxon>Capnocytophaga</taxon>
    </lineage>
</organism>
<accession>E4MV66</accession>